<keyword evidence="2 5" id="KW-0812">Transmembrane</keyword>
<feature type="transmembrane region" description="Helical" evidence="5">
    <location>
        <begin position="142"/>
        <end position="169"/>
    </location>
</feature>
<evidence type="ECO:0000313" key="6">
    <source>
        <dbReference type="EMBL" id="THH01995.1"/>
    </source>
</evidence>
<organism evidence="6 7">
    <name type="scientific">Phellinidium pouzarii</name>
    <dbReference type="NCBI Taxonomy" id="167371"/>
    <lineage>
        <taxon>Eukaryota</taxon>
        <taxon>Fungi</taxon>
        <taxon>Dikarya</taxon>
        <taxon>Basidiomycota</taxon>
        <taxon>Agaricomycotina</taxon>
        <taxon>Agaricomycetes</taxon>
        <taxon>Hymenochaetales</taxon>
        <taxon>Hymenochaetaceae</taxon>
        <taxon>Phellinidium</taxon>
    </lineage>
</organism>
<reference evidence="6 7" key="1">
    <citation type="submission" date="2019-02" db="EMBL/GenBank/DDBJ databases">
        <title>Genome sequencing of the rare red list fungi Phellinidium pouzarii.</title>
        <authorList>
            <person name="Buettner E."/>
            <person name="Kellner H."/>
        </authorList>
    </citation>
    <scope>NUCLEOTIDE SEQUENCE [LARGE SCALE GENOMIC DNA]</scope>
    <source>
        <strain evidence="6 7">DSM 108285</strain>
    </source>
</reference>
<dbReference type="Pfam" id="PF07690">
    <property type="entry name" value="MFS_1"/>
    <property type="match status" value="1"/>
</dbReference>
<comment type="subcellular location">
    <subcellularLocation>
        <location evidence="1">Membrane</location>
        <topology evidence="1">Multi-pass membrane protein</topology>
    </subcellularLocation>
</comment>
<feature type="transmembrane region" description="Helical" evidence="5">
    <location>
        <begin position="452"/>
        <end position="474"/>
    </location>
</feature>
<dbReference type="PANTHER" id="PTHR21576">
    <property type="entry name" value="UNCHARACTERIZED NODULIN-LIKE PROTEIN"/>
    <property type="match status" value="1"/>
</dbReference>
<feature type="transmembrane region" description="Helical" evidence="5">
    <location>
        <begin position="71"/>
        <end position="92"/>
    </location>
</feature>
<dbReference type="SUPFAM" id="SSF103473">
    <property type="entry name" value="MFS general substrate transporter"/>
    <property type="match status" value="1"/>
</dbReference>
<dbReference type="PANTHER" id="PTHR21576:SF158">
    <property type="entry name" value="RIBOSOMAL RNA-PROCESSING PROTEIN 12-LIKE CONSERVED DOMAIN-CONTAINING PROTEIN"/>
    <property type="match status" value="1"/>
</dbReference>
<keyword evidence="3 5" id="KW-1133">Transmembrane helix</keyword>
<evidence type="ECO:0000256" key="5">
    <source>
        <dbReference type="SAM" id="Phobius"/>
    </source>
</evidence>
<dbReference type="Proteomes" id="UP000308199">
    <property type="component" value="Unassembled WGS sequence"/>
</dbReference>
<evidence type="ECO:0000256" key="1">
    <source>
        <dbReference type="ARBA" id="ARBA00004141"/>
    </source>
</evidence>
<gene>
    <name evidence="6" type="ORF">EW145_g6815</name>
</gene>
<evidence type="ECO:0008006" key="8">
    <source>
        <dbReference type="Google" id="ProtNLM"/>
    </source>
</evidence>
<evidence type="ECO:0000313" key="7">
    <source>
        <dbReference type="Proteomes" id="UP000308199"/>
    </source>
</evidence>
<proteinExistence type="predicted"/>
<feature type="transmembrane region" description="Helical" evidence="5">
    <location>
        <begin position="419"/>
        <end position="440"/>
    </location>
</feature>
<sequence>MPSYSEQWLTDRMTGGGRRLCAGGIFTFPLFSPFLVEHFKLTAPRLTTIVLAGMIGQYPFAAFVGKAIDLYGPWSCSLASSVLFSLGFGLFAHEIYKTLDDIAAPSKSSFERLTLYYFLAGLGTVTSYFSSLFAASKNFPEYIGIASGVTMAIFGLSPVFFSLIASTFFTDEGSELDVMHFITFMAILTGVVHLIGAINLQTTSLTTAEIVSGHEDAEDEENISEQTADERTSLITPKKLNVQVTVVPIEHNQSLIDILNDRYFWLLGLALIICVGSCEMIMSNLGSIVMTLPSSSSVPSSVATATQVRLLSLSNTITRLVVGPLADFASPMASFLPNGTIHYTRKHHISRVAFLSGASMLLVLTYTWMELGVRSREDVWVLSVGTGIAYGTIFTTLPGVVSGVWGLSNLGRNFGIITYAPFIGTPLFSYLFAFVSAAHASDGGVCKGEQCWRLTFAVTIISAAVSLFASVLLWRKWKGRV</sequence>
<dbReference type="GO" id="GO:0000329">
    <property type="term" value="C:fungal-type vacuole membrane"/>
    <property type="evidence" value="ECO:0007669"/>
    <property type="project" value="TreeGrafter"/>
</dbReference>
<feature type="transmembrane region" description="Helical" evidence="5">
    <location>
        <begin position="46"/>
        <end position="65"/>
    </location>
</feature>
<evidence type="ECO:0000256" key="3">
    <source>
        <dbReference type="ARBA" id="ARBA00022989"/>
    </source>
</evidence>
<accession>A0A4S4KTJ2</accession>
<feature type="transmembrane region" description="Helical" evidence="5">
    <location>
        <begin position="263"/>
        <end position="282"/>
    </location>
</feature>
<feature type="transmembrane region" description="Helical" evidence="5">
    <location>
        <begin position="113"/>
        <end position="136"/>
    </location>
</feature>
<comment type="caution">
    <text evidence="6">The sequence shown here is derived from an EMBL/GenBank/DDBJ whole genome shotgun (WGS) entry which is preliminary data.</text>
</comment>
<name>A0A4S4KTJ2_9AGAM</name>
<keyword evidence="7" id="KW-1185">Reference proteome</keyword>
<dbReference type="OrthoDB" id="410267at2759"/>
<evidence type="ECO:0000256" key="2">
    <source>
        <dbReference type="ARBA" id="ARBA00022692"/>
    </source>
</evidence>
<dbReference type="EMBL" id="SGPK01000565">
    <property type="protein sequence ID" value="THH01995.1"/>
    <property type="molecule type" value="Genomic_DNA"/>
</dbReference>
<keyword evidence="4 5" id="KW-0472">Membrane</keyword>
<dbReference type="Gene3D" id="1.20.1250.20">
    <property type="entry name" value="MFS general substrate transporter like domains"/>
    <property type="match status" value="2"/>
</dbReference>
<feature type="transmembrane region" description="Helical" evidence="5">
    <location>
        <begin position="181"/>
        <end position="200"/>
    </location>
</feature>
<feature type="transmembrane region" description="Helical" evidence="5">
    <location>
        <begin position="381"/>
        <end position="407"/>
    </location>
</feature>
<feature type="transmembrane region" description="Helical" evidence="5">
    <location>
        <begin position="20"/>
        <end position="39"/>
    </location>
</feature>
<dbReference type="AlphaFoldDB" id="A0A4S4KTJ2"/>
<dbReference type="InterPro" id="IPR036259">
    <property type="entry name" value="MFS_trans_sf"/>
</dbReference>
<evidence type="ECO:0000256" key="4">
    <source>
        <dbReference type="ARBA" id="ARBA00023136"/>
    </source>
</evidence>
<protein>
    <recommendedName>
        <fullName evidence="8">Nodulin-like domain-containing protein</fullName>
    </recommendedName>
</protein>
<feature type="transmembrane region" description="Helical" evidence="5">
    <location>
        <begin position="352"/>
        <end position="369"/>
    </location>
</feature>
<dbReference type="GO" id="GO:0022857">
    <property type="term" value="F:transmembrane transporter activity"/>
    <property type="evidence" value="ECO:0007669"/>
    <property type="project" value="InterPro"/>
</dbReference>
<dbReference type="InterPro" id="IPR011701">
    <property type="entry name" value="MFS"/>
</dbReference>